<dbReference type="PANTHER" id="PTHR33453">
    <property type="match status" value="1"/>
</dbReference>
<dbReference type="Gene3D" id="3.40.420.10">
    <property type="entry name" value="Ricin (A subunit), domain 1"/>
    <property type="match status" value="1"/>
</dbReference>
<dbReference type="Pfam" id="PF00161">
    <property type="entry name" value="RIP"/>
    <property type="match status" value="1"/>
</dbReference>
<dbReference type="PANTHER" id="PTHR33453:SF34">
    <property type="entry name" value="RIBOSOME-INACTIVATING PROTEIN"/>
    <property type="match status" value="1"/>
</dbReference>
<evidence type="ECO:0000256" key="1">
    <source>
        <dbReference type="RuleBase" id="RU004915"/>
    </source>
</evidence>
<gene>
    <name evidence="3" type="ORF">V6N12_020717</name>
</gene>
<keyword evidence="1" id="KW-0652">Protein synthesis inhibitor</keyword>
<dbReference type="EMBL" id="JBBPBM010000039">
    <property type="protein sequence ID" value="KAK8526238.1"/>
    <property type="molecule type" value="Genomic_DNA"/>
</dbReference>
<reference evidence="3 4" key="1">
    <citation type="journal article" date="2024" name="G3 (Bethesda)">
        <title>Genome assembly of Hibiscus sabdariffa L. provides insights into metabolisms of medicinal natural products.</title>
        <authorList>
            <person name="Kim T."/>
        </authorList>
    </citation>
    <scope>NUCLEOTIDE SEQUENCE [LARGE SCALE GENOMIC DNA]</scope>
    <source>
        <strain evidence="3">TK-2024</strain>
        <tissue evidence="3">Old leaves</tissue>
    </source>
</reference>
<comment type="catalytic activity">
    <reaction evidence="1">
        <text>Endohydrolysis of the N-glycosidic bond at one specific adenosine on the 28S rRNA.</text>
        <dbReference type="EC" id="3.2.2.22"/>
    </reaction>
</comment>
<sequence length="223" mass="25106">MKALVVSWGCWISMVAAGNEHQLRDVPMVRFTTEGATRNSYLNFMKDLYIALTDGADRSGEIPILPPALQQYVQVRLSNGAQVIDFILDVSNANILGYLPGGNGRSYFFSDVPDDVRNDLFPQTIRARLLFNGSYEALEAVAGVDRREIPLGIGELSRHVYYLRHLTPLRLSNHPAIARSLVVCIEMVSEAVRLRYIQQQILAELQLQIPLRLELMGCFIQMI</sequence>
<keyword evidence="2" id="KW-0732">Signal</keyword>
<evidence type="ECO:0000313" key="3">
    <source>
        <dbReference type="EMBL" id="KAK8526238.1"/>
    </source>
</evidence>
<dbReference type="SUPFAM" id="SSF56371">
    <property type="entry name" value="Ribosome inactivating proteins (RIP)"/>
    <property type="match status" value="1"/>
</dbReference>
<protein>
    <recommendedName>
        <fullName evidence="1">rRNA N-glycosylase</fullName>
        <ecNumber evidence="1">3.2.2.22</ecNumber>
    </recommendedName>
</protein>
<dbReference type="EC" id="3.2.2.22" evidence="1"/>
<name>A0ABR2CYY6_9ROSI</name>
<proteinExistence type="inferred from homology"/>
<dbReference type="PRINTS" id="PR00396">
    <property type="entry name" value="SHIGARICIN"/>
</dbReference>
<feature type="signal peptide" evidence="2">
    <location>
        <begin position="1"/>
        <end position="17"/>
    </location>
</feature>
<keyword evidence="1" id="KW-0378">Hydrolase</keyword>
<keyword evidence="1" id="KW-0800">Toxin</keyword>
<comment type="similarity">
    <text evidence="1">Belongs to the ribosome-inactivating protein family.</text>
</comment>
<dbReference type="Proteomes" id="UP001472677">
    <property type="component" value="Unassembled WGS sequence"/>
</dbReference>
<accession>A0ABR2CYY6</accession>
<dbReference type="InterPro" id="IPR036041">
    <property type="entry name" value="Ribosome-inact_prot_sf"/>
</dbReference>
<comment type="caution">
    <text evidence="3">The sequence shown here is derived from an EMBL/GenBank/DDBJ whole genome shotgun (WGS) entry which is preliminary data.</text>
</comment>
<evidence type="ECO:0000313" key="4">
    <source>
        <dbReference type="Proteomes" id="UP001472677"/>
    </source>
</evidence>
<feature type="chain" id="PRO_5046971632" description="rRNA N-glycosylase" evidence="2">
    <location>
        <begin position="18"/>
        <end position="223"/>
    </location>
</feature>
<organism evidence="3 4">
    <name type="scientific">Hibiscus sabdariffa</name>
    <name type="common">roselle</name>
    <dbReference type="NCBI Taxonomy" id="183260"/>
    <lineage>
        <taxon>Eukaryota</taxon>
        <taxon>Viridiplantae</taxon>
        <taxon>Streptophyta</taxon>
        <taxon>Embryophyta</taxon>
        <taxon>Tracheophyta</taxon>
        <taxon>Spermatophyta</taxon>
        <taxon>Magnoliopsida</taxon>
        <taxon>eudicotyledons</taxon>
        <taxon>Gunneridae</taxon>
        <taxon>Pentapetalae</taxon>
        <taxon>rosids</taxon>
        <taxon>malvids</taxon>
        <taxon>Malvales</taxon>
        <taxon>Malvaceae</taxon>
        <taxon>Malvoideae</taxon>
        <taxon>Hibiscus</taxon>
    </lineage>
</organism>
<dbReference type="InterPro" id="IPR016138">
    <property type="entry name" value="Ribosome_inactivat_prot_sub1"/>
</dbReference>
<dbReference type="InterPro" id="IPR017989">
    <property type="entry name" value="Ribosome_inactivat_1/2"/>
</dbReference>
<dbReference type="InterPro" id="IPR001574">
    <property type="entry name" value="Ribosome_inactivat_prot"/>
</dbReference>
<keyword evidence="4" id="KW-1185">Reference proteome</keyword>
<evidence type="ECO:0000256" key="2">
    <source>
        <dbReference type="SAM" id="SignalP"/>
    </source>
</evidence>
<keyword evidence="1" id="KW-0611">Plant defense</keyword>